<comment type="similarity">
    <text evidence="2 9">Belongs to the complex I subunit 3 family.</text>
</comment>
<keyword evidence="4 9" id="KW-0813">Transport</keyword>
<dbReference type="AlphaFoldDB" id="A0A2P1CM33"/>
<keyword evidence="9" id="KW-0679">Respiratory chain</keyword>
<feature type="transmembrane region" description="Helical" evidence="9">
    <location>
        <begin position="6"/>
        <end position="27"/>
    </location>
</feature>
<keyword evidence="9" id="KW-0830">Ubiquinone</keyword>
<dbReference type="EMBL" id="MF173749">
    <property type="protein sequence ID" value="AVJ52393.1"/>
    <property type="molecule type" value="Genomic_DNA"/>
</dbReference>
<gene>
    <name evidence="10" type="primary">ND3</name>
</gene>
<dbReference type="GO" id="GO:0031966">
    <property type="term" value="C:mitochondrial membrane"/>
    <property type="evidence" value="ECO:0007669"/>
    <property type="project" value="UniProtKB-SubCell"/>
</dbReference>
<comment type="function">
    <text evidence="9">Core subunit of the mitochondrial membrane respiratory chain NADH dehydrogenase (Complex I) which catalyzes electron transfer from NADH through the respiratory chain, using ubiquinone as an electron acceptor. Essential for the catalytic activity of complex I.</text>
</comment>
<dbReference type="GO" id="GO:0030964">
    <property type="term" value="C:NADH dehydrogenase complex"/>
    <property type="evidence" value="ECO:0007669"/>
    <property type="project" value="TreeGrafter"/>
</dbReference>
<name>A0A2P1CM33_9HEMI</name>
<protein>
    <recommendedName>
        <fullName evidence="3 9">NADH-ubiquinone oxidoreductase chain 3</fullName>
        <ecNumber evidence="9">7.1.1.2</ecNumber>
    </recommendedName>
</protein>
<keyword evidence="5 9" id="KW-0812">Transmembrane</keyword>
<reference evidence="10" key="1">
    <citation type="journal article" date="2018" name="Cladistics">
        <title>Phylogeny and the colourful history of jewel bugs (Insecta: Hemiptera: Scutelleridae).</title>
        <authorList>
            <person name="Wu Y."/>
            <person name="Redei D."/>
            <person name="Eger J."/>
            <person name="Wang Y."/>
            <person name="Wu H."/>
            <person name="Carapezza A."/>
            <person name="Kment P."/>
            <person name="Cai B."/>
            <person name="Sun X."/>
            <person name="Guo P."/>
            <person name="Luo J."/>
            <person name="Xie Q."/>
        </authorList>
    </citation>
    <scope>NUCLEOTIDE SEQUENCE</scope>
</reference>
<evidence type="ECO:0000256" key="8">
    <source>
        <dbReference type="ARBA" id="ARBA00049551"/>
    </source>
</evidence>
<keyword evidence="9 10" id="KW-0496">Mitochondrion</keyword>
<feature type="transmembrane region" description="Helical" evidence="9">
    <location>
        <begin position="86"/>
        <end position="107"/>
    </location>
</feature>
<keyword evidence="9" id="KW-0520">NAD</keyword>
<keyword evidence="6 9" id="KW-1133">Transmembrane helix</keyword>
<dbReference type="InterPro" id="IPR038430">
    <property type="entry name" value="NDAH_ubi_oxred_su3_sf"/>
</dbReference>
<dbReference type="PANTHER" id="PTHR11058">
    <property type="entry name" value="NADH-UBIQUINONE OXIDOREDUCTASE CHAIN 3"/>
    <property type="match status" value="1"/>
</dbReference>
<evidence type="ECO:0000256" key="9">
    <source>
        <dbReference type="RuleBase" id="RU003640"/>
    </source>
</evidence>
<evidence type="ECO:0000256" key="5">
    <source>
        <dbReference type="ARBA" id="ARBA00022692"/>
    </source>
</evidence>
<evidence type="ECO:0000256" key="2">
    <source>
        <dbReference type="ARBA" id="ARBA00008472"/>
    </source>
</evidence>
<comment type="subcellular location">
    <subcellularLocation>
        <location evidence="1">Membrane</location>
    </subcellularLocation>
    <subcellularLocation>
        <location evidence="9">Mitochondrion membrane</location>
        <topology evidence="9">Multi-pass membrane protein</topology>
    </subcellularLocation>
</comment>
<sequence>MMYMIAISLILTSMLPIIMMMLCLTISMKTILDHEKMSPFECGFTPFSSPRMPFSIQFFLMCVLFLIFDIEIAIILPIILTLMIGINYTLLMTVMTFLLILIFGLYYEWINGILEWA</sequence>
<evidence type="ECO:0000256" key="4">
    <source>
        <dbReference type="ARBA" id="ARBA00022448"/>
    </source>
</evidence>
<comment type="catalytic activity">
    <reaction evidence="8 9">
        <text>a ubiquinone + NADH + 5 H(+)(in) = a ubiquinol + NAD(+) + 4 H(+)(out)</text>
        <dbReference type="Rhea" id="RHEA:29091"/>
        <dbReference type="Rhea" id="RHEA-COMP:9565"/>
        <dbReference type="Rhea" id="RHEA-COMP:9566"/>
        <dbReference type="ChEBI" id="CHEBI:15378"/>
        <dbReference type="ChEBI" id="CHEBI:16389"/>
        <dbReference type="ChEBI" id="CHEBI:17976"/>
        <dbReference type="ChEBI" id="CHEBI:57540"/>
        <dbReference type="ChEBI" id="CHEBI:57945"/>
        <dbReference type="EC" id="7.1.1.2"/>
    </reaction>
</comment>
<evidence type="ECO:0000256" key="6">
    <source>
        <dbReference type="ARBA" id="ARBA00022989"/>
    </source>
</evidence>
<keyword evidence="9" id="KW-1278">Translocase</keyword>
<dbReference type="EC" id="7.1.1.2" evidence="9"/>
<evidence type="ECO:0000256" key="7">
    <source>
        <dbReference type="ARBA" id="ARBA00023136"/>
    </source>
</evidence>
<evidence type="ECO:0000256" key="3">
    <source>
        <dbReference type="ARBA" id="ARBA00021007"/>
    </source>
</evidence>
<dbReference type="GO" id="GO:0008137">
    <property type="term" value="F:NADH dehydrogenase (ubiquinone) activity"/>
    <property type="evidence" value="ECO:0007669"/>
    <property type="project" value="UniProtKB-UniRule"/>
</dbReference>
<geneLocation type="mitochondrion" evidence="10"/>
<keyword evidence="9" id="KW-0249">Electron transport</keyword>
<proteinExistence type="inferred from homology"/>
<feature type="transmembrane region" description="Helical" evidence="9">
    <location>
        <begin position="58"/>
        <end position="80"/>
    </location>
</feature>
<dbReference type="InterPro" id="IPR000440">
    <property type="entry name" value="NADH_UbQ/plastoQ_OxRdtase_su3"/>
</dbReference>
<dbReference type="PANTHER" id="PTHR11058:SF9">
    <property type="entry name" value="NADH-UBIQUINONE OXIDOREDUCTASE CHAIN 3"/>
    <property type="match status" value="1"/>
</dbReference>
<dbReference type="Gene3D" id="1.20.58.1610">
    <property type="entry name" value="NADH:ubiquinone/plastoquinone oxidoreductase, chain 3"/>
    <property type="match status" value="1"/>
</dbReference>
<evidence type="ECO:0000256" key="1">
    <source>
        <dbReference type="ARBA" id="ARBA00004370"/>
    </source>
</evidence>
<evidence type="ECO:0000313" key="10">
    <source>
        <dbReference type="EMBL" id="AVJ52393.1"/>
    </source>
</evidence>
<keyword evidence="7 9" id="KW-0472">Membrane</keyword>
<accession>A0A2P1CM33</accession>
<dbReference type="Pfam" id="PF00507">
    <property type="entry name" value="Oxidored_q4"/>
    <property type="match status" value="1"/>
</dbReference>
<organism evidence="10">
    <name type="scientific">Bannacoris arboreus</name>
    <dbReference type="NCBI Taxonomy" id="1837149"/>
    <lineage>
        <taxon>Eukaryota</taxon>
        <taxon>Metazoa</taxon>
        <taxon>Ecdysozoa</taxon>
        <taxon>Arthropoda</taxon>
        <taxon>Hexapoda</taxon>
        <taxon>Insecta</taxon>
        <taxon>Pterygota</taxon>
        <taxon>Neoptera</taxon>
        <taxon>Paraneoptera</taxon>
        <taxon>Hemiptera</taxon>
        <taxon>Heteroptera</taxon>
        <taxon>Panheteroptera</taxon>
        <taxon>Pentatomomorpha</taxon>
        <taxon>Pentatomoidea</taxon>
        <taxon>Urostylididae</taxon>
        <taxon>Bannacoris</taxon>
    </lineage>
</organism>